<evidence type="ECO:0000313" key="4">
    <source>
        <dbReference type="Proteomes" id="UP001281761"/>
    </source>
</evidence>
<keyword evidence="1" id="KW-0175">Coiled coil</keyword>
<feature type="coiled-coil region" evidence="1">
    <location>
        <begin position="167"/>
        <end position="220"/>
    </location>
</feature>
<evidence type="ECO:0000313" key="3">
    <source>
        <dbReference type="EMBL" id="KAK2946591.1"/>
    </source>
</evidence>
<dbReference type="Proteomes" id="UP001281761">
    <property type="component" value="Unassembled WGS sequence"/>
</dbReference>
<reference evidence="3 4" key="1">
    <citation type="journal article" date="2022" name="bioRxiv">
        <title>Genomics of Preaxostyla Flagellates Illuminates Evolutionary Transitions and the Path Towards Mitochondrial Loss.</title>
        <authorList>
            <person name="Novak L.V.F."/>
            <person name="Treitli S.C."/>
            <person name="Pyrih J."/>
            <person name="Halakuc P."/>
            <person name="Pipaliya S.V."/>
            <person name="Vacek V."/>
            <person name="Brzon O."/>
            <person name="Soukal P."/>
            <person name="Eme L."/>
            <person name="Dacks J.B."/>
            <person name="Karnkowska A."/>
            <person name="Elias M."/>
            <person name="Hampl V."/>
        </authorList>
    </citation>
    <scope>NUCLEOTIDE SEQUENCE [LARGE SCALE GENOMIC DNA]</scope>
    <source>
        <strain evidence="3">NAU3</strain>
        <tissue evidence="3">Gut</tissue>
    </source>
</reference>
<feature type="region of interest" description="Disordered" evidence="2">
    <location>
        <begin position="1"/>
        <end position="20"/>
    </location>
</feature>
<name>A0ABQ9X485_9EUKA</name>
<proteinExistence type="predicted"/>
<protein>
    <submittedName>
        <fullName evidence="3">Uncharacterized protein</fullName>
    </submittedName>
</protein>
<accession>A0ABQ9X485</accession>
<sequence>MLPEPHQNISKVNDKETENQPTIESVLELLRDSSVHPRNKVNSFQWFSIPSLLTNHIQSQQRDEQAPSTDKNPPLISSLLQLIFHCLKECSNLHTPVPNKRILQSSLYQLVQSSSLPPSVRQDADLCLTSLRYVDEGLFALVETSHLDLIELKDRTIAEQQNQLVLRDQQIATHAKLEHELVELRTKEQTFLSTLNSQQLEENERVITEQKQTIQQIKTEIVRKEQFFPASDVIVAFSEDKFRVTRSTVTRINSEHRVGCFTKPVSTGIHRLSIKTEGAILIGVLDADEHPNHLTSYVSKSPKAAMMYNNSGYLKSAGKELARNTKPQKGQEWSAEADLEKRTLHFFIDSVQQQHHFINIPVPLVFALDVYTMGDSIEITFWGELKQSQVTFQGTGHNLG</sequence>
<comment type="caution">
    <text evidence="3">The sequence shown here is derived from an EMBL/GenBank/DDBJ whole genome shotgun (WGS) entry which is preliminary data.</text>
</comment>
<dbReference type="EMBL" id="JARBJD010000224">
    <property type="protein sequence ID" value="KAK2946591.1"/>
    <property type="molecule type" value="Genomic_DNA"/>
</dbReference>
<gene>
    <name evidence="3" type="ORF">BLNAU_18504</name>
</gene>
<evidence type="ECO:0000256" key="1">
    <source>
        <dbReference type="SAM" id="Coils"/>
    </source>
</evidence>
<keyword evidence="4" id="KW-1185">Reference proteome</keyword>
<evidence type="ECO:0000256" key="2">
    <source>
        <dbReference type="SAM" id="MobiDB-lite"/>
    </source>
</evidence>
<organism evidence="3 4">
    <name type="scientific">Blattamonas nauphoetae</name>
    <dbReference type="NCBI Taxonomy" id="2049346"/>
    <lineage>
        <taxon>Eukaryota</taxon>
        <taxon>Metamonada</taxon>
        <taxon>Preaxostyla</taxon>
        <taxon>Oxymonadida</taxon>
        <taxon>Blattamonas</taxon>
    </lineage>
</organism>